<dbReference type="Gene3D" id="3.10.28.20">
    <property type="entry name" value="Acetamidase/Formamidase-like domains"/>
    <property type="match status" value="1"/>
</dbReference>
<dbReference type="PANTHER" id="PTHR31891">
    <property type="entry name" value="FORMAMIDASE C869.04-RELATED"/>
    <property type="match status" value="1"/>
</dbReference>
<keyword evidence="2" id="KW-1185">Reference proteome</keyword>
<evidence type="ECO:0000313" key="1">
    <source>
        <dbReference type="EMBL" id="MET2832892.1"/>
    </source>
</evidence>
<dbReference type="Gene3D" id="2.60.120.580">
    <property type="entry name" value="Acetamidase/Formamidase-like domains"/>
    <property type="match status" value="1"/>
</dbReference>
<name>A0ABV2DS69_9HYPH</name>
<evidence type="ECO:0000313" key="2">
    <source>
        <dbReference type="Proteomes" id="UP001548832"/>
    </source>
</evidence>
<dbReference type="RefSeq" id="WP_354465098.1">
    <property type="nucleotide sequence ID" value="NZ_JBEWSZ010000015.1"/>
</dbReference>
<proteinExistence type="predicted"/>
<accession>A0ABV2DS69</accession>
<comment type="caution">
    <text evidence="1">The sequence shown here is derived from an EMBL/GenBank/DDBJ whole genome shotgun (WGS) entry which is preliminary data.</text>
</comment>
<dbReference type="SUPFAM" id="SSF141130">
    <property type="entry name" value="Acetamidase/Formamidase-like"/>
    <property type="match status" value="1"/>
</dbReference>
<dbReference type="Pfam" id="PF03069">
    <property type="entry name" value="FmdA_AmdA"/>
    <property type="match status" value="2"/>
</dbReference>
<sequence length="312" mass="33167">MQPVLSLSRENSVYCFDKDAKPLVAVDAPARLMIETHDARGGRLTRAEQVHETTPDFSDRFPKANPATGPIFVNGSEPGDTITVDIHSIDLDPLGFILVKPDMGLVRGLSPKAIAKMCAIEDGVVHFNDLRIPVRPMVGVIAVAPADEPIATAYVGRHGGNIDSRLIAAGVRLHLPVQVEGALVYLGDIHAAMGDGEVSGTGIEVGARVEVTVGLEKATGRTWPYAETEDRLISIGSAPTFEVASEIAVREMMSLLGQRLDLSPTDAFMLISAIGDVGVNQACRSKIDVSVRVDMPKLGHGLSRAKPGAVVR</sequence>
<dbReference type="Gene3D" id="2.40.10.120">
    <property type="match status" value="1"/>
</dbReference>
<protein>
    <submittedName>
        <fullName evidence="1">Acetamidase/formamidase family protein</fullName>
    </submittedName>
</protein>
<dbReference type="Proteomes" id="UP001548832">
    <property type="component" value="Unassembled WGS sequence"/>
</dbReference>
<dbReference type="PANTHER" id="PTHR31891:SF1">
    <property type="entry name" value="FORMAMIDASE C869.04-RELATED"/>
    <property type="match status" value="1"/>
</dbReference>
<dbReference type="EMBL" id="JBEWSZ010000015">
    <property type="protein sequence ID" value="MET2832892.1"/>
    <property type="molecule type" value="Genomic_DNA"/>
</dbReference>
<dbReference type="InterPro" id="IPR004304">
    <property type="entry name" value="FmdA_AmdA"/>
</dbReference>
<gene>
    <name evidence="1" type="ORF">ABVQ20_38925</name>
</gene>
<organism evidence="1 2">
    <name type="scientific">Mesorhizobium shangrilense</name>
    <dbReference type="NCBI Taxonomy" id="460060"/>
    <lineage>
        <taxon>Bacteria</taxon>
        <taxon>Pseudomonadati</taxon>
        <taxon>Pseudomonadota</taxon>
        <taxon>Alphaproteobacteria</taxon>
        <taxon>Hyphomicrobiales</taxon>
        <taxon>Phyllobacteriaceae</taxon>
        <taxon>Mesorhizobium</taxon>
    </lineage>
</organism>
<reference evidence="1 2" key="1">
    <citation type="submission" date="2024-06" db="EMBL/GenBank/DDBJ databases">
        <authorList>
            <person name="Kim D.-U."/>
        </authorList>
    </citation>
    <scope>NUCLEOTIDE SEQUENCE [LARGE SCALE GENOMIC DNA]</scope>
    <source>
        <strain evidence="1 2">KACC15460</strain>
    </source>
</reference>